<evidence type="ECO:0000256" key="2">
    <source>
        <dbReference type="SAM" id="SignalP"/>
    </source>
</evidence>
<reference evidence="3 4" key="1">
    <citation type="submission" date="2006-02" db="EMBL/GenBank/DDBJ databases">
        <authorList>
            <person name="Amann R."/>
            <person name="Ferriera S."/>
            <person name="Johnson J."/>
            <person name="Kravitz S."/>
            <person name="Halpern A."/>
            <person name="Remington K."/>
            <person name="Beeson K."/>
            <person name="Tran B."/>
            <person name="Rogers Y.-H."/>
            <person name="Friedman R."/>
            <person name="Venter J.C."/>
        </authorList>
    </citation>
    <scope>NUCLEOTIDE SEQUENCE [LARGE SCALE GENOMIC DNA]</scope>
    <source>
        <strain evidence="3 4">DSM 3645</strain>
    </source>
</reference>
<dbReference type="EMBL" id="AANZ01000015">
    <property type="protein sequence ID" value="EAQ79107.1"/>
    <property type="molecule type" value="Genomic_DNA"/>
</dbReference>
<evidence type="ECO:0000256" key="1">
    <source>
        <dbReference type="SAM" id="MobiDB-lite"/>
    </source>
</evidence>
<feature type="region of interest" description="Disordered" evidence="1">
    <location>
        <begin position="891"/>
        <end position="916"/>
    </location>
</feature>
<dbReference type="eggNOG" id="ENOG502Z9B3">
    <property type="taxonomic scope" value="Bacteria"/>
</dbReference>
<feature type="compositionally biased region" description="Basic and acidic residues" evidence="1">
    <location>
        <begin position="891"/>
        <end position="904"/>
    </location>
</feature>
<feature type="compositionally biased region" description="Pro residues" evidence="1">
    <location>
        <begin position="907"/>
        <end position="916"/>
    </location>
</feature>
<protein>
    <submittedName>
        <fullName evidence="3">Uncharacterized protein</fullName>
    </submittedName>
</protein>
<dbReference type="Proteomes" id="UP000004358">
    <property type="component" value="Unassembled WGS sequence"/>
</dbReference>
<gene>
    <name evidence="3" type="ORF">DSM3645_25829</name>
</gene>
<accession>A3ZW79</accession>
<evidence type="ECO:0000313" key="4">
    <source>
        <dbReference type="Proteomes" id="UP000004358"/>
    </source>
</evidence>
<dbReference type="STRING" id="314230.DSM3645_25829"/>
<proteinExistence type="predicted"/>
<dbReference type="RefSeq" id="WP_002653062.1">
    <property type="nucleotide sequence ID" value="NZ_CH672376.1"/>
</dbReference>
<organism evidence="3 4">
    <name type="scientific">Blastopirellula marina DSM 3645</name>
    <dbReference type="NCBI Taxonomy" id="314230"/>
    <lineage>
        <taxon>Bacteria</taxon>
        <taxon>Pseudomonadati</taxon>
        <taxon>Planctomycetota</taxon>
        <taxon>Planctomycetia</taxon>
        <taxon>Pirellulales</taxon>
        <taxon>Pirellulaceae</taxon>
        <taxon>Blastopirellula</taxon>
    </lineage>
</organism>
<dbReference type="AlphaFoldDB" id="A3ZW79"/>
<name>A3ZW79_9BACT</name>
<dbReference type="OrthoDB" id="221287at2"/>
<keyword evidence="2" id="KW-0732">Signal</keyword>
<feature type="signal peptide" evidence="2">
    <location>
        <begin position="1"/>
        <end position="22"/>
    </location>
</feature>
<feature type="chain" id="PRO_5002664953" evidence="2">
    <location>
        <begin position="23"/>
        <end position="916"/>
    </location>
</feature>
<dbReference type="HOGENOM" id="CLU_299327_0_0_0"/>
<sequence>MRMWIALLGISVMSLTAAGADAAEAIAVSGQPFGVGQITVSFQKSDFGDPIDSNGFSIHETDNRIFYPAFEKQRVLGFLQALTGINNVTPPQRLTVYFLFTGTEPLDITVATPTPQKFRLTPTPPSHESMLTAMETLWWRKYHENLREQKDWANYPMVMETYMTAMLSRRLGLPAPPLSQNDLNDRDAFSPEQSVFVLLNSDKVRAAEMRSVMLDESITDPADLPSPRPINWSDIIAPRPAADVPIEPLAKAVPPDCFYIRFGKLSNYLWFNKLMEENGGDLGMMIANRGVKLELNEVVQKQLALKQSELSELFGDSVVADVAMIGRDAYTREGAAFGLIFQAKSNDLLANDINTNRRDSLKLNKKLGAKLETITIAGQEISALTTPDNKIRSFYARRGDFHLVTTSLTIAERFITLNADADSLGATAEFQQARAYLPLKREDTIFCYMSSQFFQGLYSPQYRVELRRRLRATTEIELLKMARAAAMNEGFVKLSEEELIERGFLPTSFGRRSDGSRVVEVDGALQDSLRGAPGNFLPIADVQVTKVNVAEARDFERVREFHVSHWSQMDPLMAGIYRFKLDDKGTERLTIDARMTPFVEEKYGMLTDRLGPPLTRQIAPAARDVAMLQFVLKGDSDNQLYHYALGLQDVPFPIDNYANGGLLNTLRMMQATPGYLTAWPKPGLLDKIPVIGAFAAPDQYGYSKFPLGLWRREYNGFSTLSFHFDILRNVTPQLALTEDEHPAQARIRIGDISDADVTPLANAMAQSWAKRGSLGSARLFNAVSAQLGVPEEKAKDFAEDLLALQFVCPLEGTYETTGEGAGARWRSTAWGDDQLEFEANFLKWFRGLNARVNMGDGQVVLNAELDMWREKPEPSLKLPTFNFFGLGAAPKAKEEKKPVKKPAEEVAPPPTEGRDF</sequence>
<evidence type="ECO:0000313" key="3">
    <source>
        <dbReference type="EMBL" id="EAQ79107.1"/>
    </source>
</evidence>
<comment type="caution">
    <text evidence="3">The sequence shown here is derived from an EMBL/GenBank/DDBJ whole genome shotgun (WGS) entry which is preliminary data.</text>
</comment>